<dbReference type="STRING" id="1314800.A0A1B7NAB6"/>
<protein>
    <submittedName>
        <fullName evidence="1">Uncharacterized protein</fullName>
    </submittedName>
</protein>
<evidence type="ECO:0000313" key="2">
    <source>
        <dbReference type="Proteomes" id="UP000092154"/>
    </source>
</evidence>
<accession>A0A1B7NAB6</accession>
<reference evidence="1 2" key="1">
    <citation type="submission" date="2016-06" db="EMBL/GenBank/DDBJ databases">
        <title>Comparative genomics of the ectomycorrhizal sister species Rhizopogon vinicolor and Rhizopogon vesiculosus (Basidiomycota: Boletales) reveals a divergence of the mating type B locus.</title>
        <authorList>
            <consortium name="DOE Joint Genome Institute"/>
            <person name="Mujic A.B."/>
            <person name="Kuo A."/>
            <person name="Tritt A."/>
            <person name="Lipzen A."/>
            <person name="Chen C."/>
            <person name="Johnson J."/>
            <person name="Sharma A."/>
            <person name="Barry K."/>
            <person name="Grigoriev I.V."/>
            <person name="Spatafora J.W."/>
        </authorList>
    </citation>
    <scope>NUCLEOTIDE SEQUENCE [LARGE SCALE GENOMIC DNA]</scope>
    <source>
        <strain evidence="1 2">AM-OR11-026</strain>
    </source>
</reference>
<dbReference type="Proteomes" id="UP000092154">
    <property type="component" value="Unassembled WGS sequence"/>
</dbReference>
<gene>
    <name evidence="1" type="ORF">K503DRAFT_451389</name>
</gene>
<evidence type="ECO:0000313" key="1">
    <source>
        <dbReference type="EMBL" id="OAX41776.1"/>
    </source>
</evidence>
<organism evidence="1 2">
    <name type="scientific">Rhizopogon vinicolor AM-OR11-026</name>
    <dbReference type="NCBI Taxonomy" id="1314800"/>
    <lineage>
        <taxon>Eukaryota</taxon>
        <taxon>Fungi</taxon>
        <taxon>Dikarya</taxon>
        <taxon>Basidiomycota</taxon>
        <taxon>Agaricomycotina</taxon>
        <taxon>Agaricomycetes</taxon>
        <taxon>Agaricomycetidae</taxon>
        <taxon>Boletales</taxon>
        <taxon>Suillineae</taxon>
        <taxon>Rhizopogonaceae</taxon>
        <taxon>Rhizopogon</taxon>
    </lineage>
</organism>
<name>A0A1B7NAB6_9AGAM</name>
<sequence length="150" mass="16855">MRRPGDNAGHSKLTPIKKDNLQTLSEDEFLTLIATHEGHGGGIFNEKTEKKPYVQEAIKQAAQELEQIRSLFPPFTQCIHQYFATVLSPTRQRSCEKYDTQSLKEICGNNGQVEQLLISSGFRIGNGVRFYFDTCKPPLRSSSLTSGFKS</sequence>
<dbReference type="AlphaFoldDB" id="A0A1B7NAB6"/>
<proteinExistence type="predicted"/>
<dbReference type="EMBL" id="KV448171">
    <property type="protein sequence ID" value="OAX41776.1"/>
    <property type="molecule type" value="Genomic_DNA"/>
</dbReference>
<keyword evidence="2" id="KW-1185">Reference proteome</keyword>
<dbReference type="InParanoid" id="A0A1B7NAB6"/>
<dbReference type="OrthoDB" id="2997591at2759"/>